<dbReference type="EMBL" id="JAZHXJ010002765">
    <property type="protein sequence ID" value="KAL1836813.1"/>
    <property type="molecule type" value="Genomic_DNA"/>
</dbReference>
<name>A0ABR3V4Y0_9PEZI</name>
<accession>A0ABR3V4Y0</accession>
<reference evidence="2 3" key="1">
    <citation type="journal article" date="2024" name="Commun. Biol.">
        <title>Comparative genomic analysis of thermophilic fungi reveals convergent evolutionary adaptations and gene losses.</title>
        <authorList>
            <person name="Steindorff A.S."/>
            <person name="Aguilar-Pontes M.V."/>
            <person name="Robinson A.J."/>
            <person name="Andreopoulos B."/>
            <person name="LaButti K."/>
            <person name="Kuo A."/>
            <person name="Mondo S."/>
            <person name="Riley R."/>
            <person name="Otillar R."/>
            <person name="Haridas S."/>
            <person name="Lipzen A."/>
            <person name="Grimwood J."/>
            <person name="Schmutz J."/>
            <person name="Clum A."/>
            <person name="Reid I.D."/>
            <person name="Moisan M.C."/>
            <person name="Butler G."/>
            <person name="Nguyen T.T.M."/>
            <person name="Dewar K."/>
            <person name="Conant G."/>
            <person name="Drula E."/>
            <person name="Henrissat B."/>
            <person name="Hansel C."/>
            <person name="Singer S."/>
            <person name="Hutchinson M.I."/>
            <person name="de Vries R.P."/>
            <person name="Natvig D.O."/>
            <person name="Powell A.J."/>
            <person name="Tsang A."/>
            <person name="Grigoriev I.V."/>
        </authorList>
    </citation>
    <scope>NUCLEOTIDE SEQUENCE [LARGE SCALE GENOMIC DNA]</scope>
    <source>
        <strain evidence="2 3">ATCC 24622</strain>
    </source>
</reference>
<organism evidence="2 3">
    <name type="scientific">Phialemonium thermophilum</name>
    <dbReference type="NCBI Taxonomy" id="223376"/>
    <lineage>
        <taxon>Eukaryota</taxon>
        <taxon>Fungi</taxon>
        <taxon>Dikarya</taxon>
        <taxon>Ascomycota</taxon>
        <taxon>Pezizomycotina</taxon>
        <taxon>Sordariomycetes</taxon>
        <taxon>Sordariomycetidae</taxon>
        <taxon>Cephalothecales</taxon>
        <taxon>Cephalothecaceae</taxon>
        <taxon>Phialemonium</taxon>
    </lineage>
</organism>
<evidence type="ECO:0000313" key="3">
    <source>
        <dbReference type="Proteomes" id="UP001586593"/>
    </source>
</evidence>
<evidence type="ECO:0000256" key="1">
    <source>
        <dbReference type="SAM" id="MobiDB-lite"/>
    </source>
</evidence>
<feature type="region of interest" description="Disordered" evidence="1">
    <location>
        <begin position="66"/>
        <end position="89"/>
    </location>
</feature>
<comment type="caution">
    <text evidence="2">The sequence shown here is derived from an EMBL/GenBank/DDBJ whole genome shotgun (WGS) entry which is preliminary data.</text>
</comment>
<protein>
    <submittedName>
        <fullName evidence="2">Uncharacterized protein</fullName>
    </submittedName>
</protein>
<sequence>MTVIWARADIIAWYERRGYRKTGETRPFPYAELVNGRALRDDLYFEVLSGILYDANVCQACIQSTPVEKPDRRPSHQPAGRFFPTSRSPHQPLVDAVPARGFAVKAYVDLASQVAPSPADALRSCESLVSSGALRIRLTQNWTFACTKLTARSRIG</sequence>
<dbReference type="Proteomes" id="UP001586593">
    <property type="component" value="Unassembled WGS sequence"/>
</dbReference>
<proteinExistence type="predicted"/>
<gene>
    <name evidence="2" type="ORF">VTK73DRAFT_4916</name>
</gene>
<keyword evidence="3" id="KW-1185">Reference proteome</keyword>
<evidence type="ECO:0000313" key="2">
    <source>
        <dbReference type="EMBL" id="KAL1836813.1"/>
    </source>
</evidence>